<organism evidence="3 4">
    <name type="scientific">Microbotryum intermedium</name>
    <dbReference type="NCBI Taxonomy" id="269621"/>
    <lineage>
        <taxon>Eukaryota</taxon>
        <taxon>Fungi</taxon>
        <taxon>Dikarya</taxon>
        <taxon>Basidiomycota</taxon>
        <taxon>Pucciniomycotina</taxon>
        <taxon>Microbotryomycetes</taxon>
        <taxon>Microbotryales</taxon>
        <taxon>Microbotryaceae</taxon>
        <taxon>Microbotryum</taxon>
    </lineage>
</organism>
<sequence length="326" mass="35413">MTGAKIGPHVTIGTPGLRDVPLYIMMGDPDSIVYVKGLNTTRADYNPTRSSSVVKLQGEWGHDIGLYGKYYTDLFTLGDLPAVRQNFIGLVSTDGNRSLDDWHDSSGFGGHIGLGLRDDEPVVGNTFMEGLFKAGAISKKLFALQVSIDSFIQFGAINHSAYVDHLLWSPVLTHVGGWAVQADGFVVNNKVVPNTGGPLQFETASAYTTIPERIASKLFAHIDHKLLESDSDVGFFAFKCDLPSKVTVGYSIKGRMYSIPLNLMVNSADKTAEYPAYCNSMFVQVANESPNSSMISARFMQMFYGIFDSEHDDGKSAVGLALAAGW</sequence>
<dbReference type="GO" id="GO:0006508">
    <property type="term" value="P:proteolysis"/>
    <property type="evidence" value="ECO:0007669"/>
    <property type="project" value="InterPro"/>
</dbReference>
<reference evidence="4" key="1">
    <citation type="submission" date="2016-09" db="EMBL/GenBank/DDBJ databases">
        <authorList>
            <person name="Jeantristanb JTB J.-T."/>
            <person name="Ricardo R."/>
        </authorList>
    </citation>
    <scope>NUCLEOTIDE SEQUENCE [LARGE SCALE GENOMIC DNA]</scope>
</reference>
<evidence type="ECO:0000256" key="1">
    <source>
        <dbReference type="ARBA" id="ARBA00007447"/>
    </source>
</evidence>
<dbReference type="SUPFAM" id="SSF50630">
    <property type="entry name" value="Acid proteases"/>
    <property type="match status" value="1"/>
</dbReference>
<dbReference type="PANTHER" id="PTHR47966:SF51">
    <property type="entry name" value="BETA-SITE APP-CLEAVING ENZYME, ISOFORM A-RELATED"/>
    <property type="match status" value="1"/>
</dbReference>
<dbReference type="InterPro" id="IPR021109">
    <property type="entry name" value="Peptidase_aspartic_dom_sf"/>
</dbReference>
<name>A0A238FR21_9BASI</name>
<comment type="similarity">
    <text evidence="1">Belongs to the peptidase A1 family.</text>
</comment>
<dbReference type="AlphaFoldDB" id="A0A238FR21"/>
<keyword evidence="4" id="KW-1185">Reference proteome</keyword>
<feature type="domain" description="Peptidase A1" evidence="2">
    <location>
        <begin position="6"/>
        <end position="321"/>
    </location>
</feature>
<dbReference type="InterPro" id="IPR001461">
    <property type="entry name" value="Aspartic_peptidase_A1"/>
</dbReference>
<protein>
    <submittedName>
        <fullName evidence="3">BQ2448_6078 protein</fullName>
    </submittedName>
</protein>
<dbReference type="Gene3D" id="2.40.70.10">
    <property type="entry name" value="Acid Proteases"/>
    <property type="match status" value="2"/>
</dbReference>
<proteinExistence type="inferred from homology"/>
<dbReference type="InterPro" id="IPR033121">
    <property type="entry name" value="PEPTIDASE_A1"/>
</dbReference>
<dbReference type="EMBL" id="FMSP01000019">
    <property type="protein sequence ID" value="SCV73648.1"/>
    <property type="molecule type" value="Genomic_DNA"/>
</dbReference>
<accession>A0A238FR21</accession>
<dbReference type="InterPro" id="IPR034164">
    <property type="entry name" value="Pepsin-like_dom"/>
</dbReference>
<evidence type="ECO:0000313" key="3">
    <source>
        <dbReference type="EMBL" id="SCV73648.1"/>
    </source>
</evidence>
<evidence type="ECO:0000259" key="2">
    <source>
        <dbReference type="PROSITE" id="PS51767"/>
    </source>
</evidence>
<dbReference type="PROSITE" id="PS51767">
    <property type="entry name" value="PEPTIDASE_A1"/>
    <property type="match status" value="1"/>
</dbReference>
<dbReference type="Proteomes" id="UP000198372">
    <property type="component" value="Unassembled WGS sequence"/>
</dbReference>
<gene>
    <name evidence="3" type="ORF">BQ2448_6078</name>
</gene>
<dbReference type="CDD" id="cd05471">
    <property type="entry name" value="pepsin_like"/>
    <property type="match status" value="1"/>
</dbReference>
<dbReference type="GO" id="GO:0004190">
    <property type="term" value="F:aspartic-type endopeptidase activity"/>
    <property type="evidence" value="ECO:0007669"/>
    <property type="project" value="InterPro"/>
</dbReference>
<evidence type="ECO:0000313" key="4">
    <source>
        <dbReference type="Proteomes" id="UP000198372"/>
    </source>
</evidence>
<dbReference type="PANTHER" id="PTHR47966">
    <property type="entry name" value="BETA-SITE APP-CLEAVING ENZYME, ISOFORM A-RELATED"/>
    <property type="match status" value="1"/>
</dbReference>
<dbReference type="Pfam" id="PF00026">
    <property type="entry name" value="Asp"/>
    <property type="match status" value="1"/>
</dbReference>